<name>A0A9J5XGS7_SOLCO</name>
<reference evidence="1 2" key="1">
    <citation type="submission" date="2020-09" db="EMBL/GenBank/DDBJ databases">
        <title>De no assembly of potato wild relative species, Solanum commersonii.</title>
        <authorList>
            <person name="Cho K."/>
        </authorList>
    </citation>
    <scope>NUCLEOTIDE SEQUENCE [LARGE SCALE GENOMIC DNA]</scope>
    <source>
        <strain evidence="1">LZ3.2</strain>
        <tissue evidence="1">Leaf</tissue>
    </source>
</reference>
<keyword evidence="2" id="KW-1185">Reference proteome</keyword>
<protein>
    <submittedName>
        <fullName evidence="1">Uncharacterized protein</fullName>
    </submittedName>
</protein>
<evidence type="ECO:0000313" key="1">
    <source>
        <dbReference type="EMBL" id="KAG5586112.1"/>
    </source>
</evidence>
<comment type="caution">
    <text evidence="1">The sequence shown here is derived from an EMBL/GenBank/DDBJ whole genome shotgun (WGS) entry which is preliminary data.</text>
</comment>
<evidence type="ECO:0000313" key="2">
    <source>
        <dbReference type="Proteomes" id="UP000824120"/>
    </source>
</evidence>
<sequence length="210" mass="23745">MYKKIIKEVSIKLSPSKGDMSKRGKTTARGMYSTCSPTEERLSHTTFQDLKEKMTVPVAQVPYIPLEPAKGNTQVGKIKGNFGYNFSNPAKLGELRDEVTGEKIHGLTKSQMRLRKQGYYDKGITSSHHTSVEKTNESKEGKTPRWTSVFDRIERLTPRVFAFERLVQNAEQVEGDATTSKAFVFHRLGAKRKSLSGKTLLEQKIKIFVM</sequence>
<dbReference type="EMBL" id="JACXVP010000009">
    <property type="protein sequence ID" value="KAG5586112.1"/>
    <property type="molecule type" value="Genomic_DNA"/>
</dbReference>
<dbReference type="AlphaFoldDB" id="A0A9J5XGS7"/>
<accession>A0A9J5XGS7</accession>
<gene>
    <name evidence="1" type="ORF">H5410_046546</name>
</gene>
<dbReference type="OrthoDB" id="1303669at2759"/>
<proteinExistence type="predicted"/>
<dbReference type="Proteomes" id="UP000824120">
    <property type="component" value="Chromosome 9"/>
</dbReference>
<organism evidence="1 2">
    <name type="scientific">Solanum commersonii</name>
    <name type="common">Commerson's wild potato</name>
    <name type="synonym">Commerson's nightshade</name>
    <dbReference type="NCBI Taxonomy" id="4109"/>
    <lineage>
        <taxon>Eukaryota</taxon>
        <taxon>Viridiplantae</taxon>
        <taxon>Streptophyta</taxon>
        <taxon>Embryophyta</taxon>
        <taxon>Tracheophyta</taxon>
        <taxon>Spermatophyta</taxon>
        <taxon>Magnoliopsida</taxon>
        <taxon>eudicotyledons</taxon>
        <taxon>Gunneridae</taxon>
        <taxon>Pentapetalae</taxon>
        <taxon>asterids</taxon>
        <taxon>lamiids</taxon>
        <taxon>Solanales</taxon>
        <taxon>Solanaceae</taxon>
        <taxon>Solanoideae</taxon>
        <taxon>Solaneae</taxon>
        <taxon>Solanum</taxon>
    </lineage>
</organism>